<protein>
    <submittedName>
        <fullName evidence="7">Penicillin-binding protein 2</fullName>
    </submittedName>
</protein>
<dbReference type="PANTHER" id="PTHR30627">
    <property type="entry name" value="PEPTIDOGLYCAN D,D-TRANSPEPTIDASE"/>
    <property type="match status" value="1"/>
</dbReference>
<name>A0A7C4LM69_9PLAN</name>
<feature type="domain" description="Penicillin-binding protein transpeptidase" evidence="5">
    <location>
        <begin position="255"/>
        <end position="558"/>
    </location>
</feature>
<dbReference type="GO" id="GO:0008658">
    <property type="term" value="F:penicillin binding"/>
    <property type="evidence" value="ECO:0007669"/>
    <property type="project" value="InterPro"/>
</dbReference>
<dbReference type="Gene3D" id="3.90.1310.10">
    <property type="entry name" value="Penicillin-binding protein 2a (Domain 2)"/>
    <property type="match status" value="1"/>
</dbReference>
<dbReference type="GO" id="GO:0004180">
    <property type="term" value="F:carboxypeptidase activity"/>
    <property type="evidence" value="ECO:0007669"/>
    <property type="project" value="UniProtKB-KW"/>
</dbReference>
<dbReference type="GO" id="GO:0071555">
    <property type="term" value="P:cell wall organization"/>
    <property type="evidence" value="ECO:0007669"/>
    <property type="project" value="TreeGrafter"/>
</dbReference>
<dbReference type="SUPFAM" id="SSF56601">
    <property type="entry name" value="beta-lactamase/transpeptidase-like"/>
    <property type="match status" value="1"/>
</dbReference>
<dbReference type="EMBL" id="DSVQ01000016">
    <property type="protein sequence ID" value="HGT40036.1"/>
    <property type="molecule type" value="Genomic_DNA"/>
</dbReference>
<comment type="subcellular location">
    <subcellularLocation>
        <location evidence="1">Membrane</location>
    </subcellularLocation>
</comment>
<dbReference type="AlphaFoldDB" id="A0A7C4LM69"/>
<keyword evidence="4" id="KW-1133">Transmembrane helix</keyword>
<evidence type="ECO:0000259" key="6">
    <source>
        <dbReference type="Pfam" id="PF03717"/>
    </source>
</evidence>
<proteinExistence type="predicted"/>
<comment type="caution">
    <text evidence="7">The sequence shown here is derived from an EMBL/GenBank/DDBJ whole genome shotgun (WGS) entry which is preliminary data.</text>
</comment>
<evidence type="ECO:0000256" key="4">
    <source>
        <dbReference type="SAM" id="Phobius"/>
    </source>
</evidence>
<dbReference type="Gene3D" id="3.30.450.330">
    <property type="match status" value="1"/>
</dbReference>
<reference evidence="7" key="1">
    <citation type="journal article" date="2020" name="mSystems">
        <title>Genome- and Community-Level Interaction Insights into Carbon Utilization and Element Cycling Functions of Hydrothermarchaeota in Hydrothermal Sediment.</title>
        <authorList>
            <person name="Zhou Z."/>
            <person name="Liu Y."/>
            <person name="Xu W."/>
            <person name="Pan J."/>
            <person name="Luo Z.H."/>
            <person name="Li M."/>
        </authorList>
    </citation>
    <scope>NUCLEOTIDE SEQUENCE [LARGE SCALE GENOMIC DNA]</scope>
    <source>
        <strain evidence="7">SpSt-508</strain>
    </source>
</reference>
<dbReference type="InterPro" id="IPR005311">
    <property type="entry name" value="PBP_dimer"/>
</dbReference>
<evidence type="ECO:0000256" key="1">
    <source>
        <dbReference type="ARBA" id="ARBA00004370"/>
    </source>
</evidence>
<dbReference type="Pfam" id="PF00905">
    <property type="entry name" value="Transpeptidase"/>
    <property type="match status" value="1"/>
</dbReference>
<evidence type="ECO:0000259" key="5">
    <source>
        <dbReference type="Pfam" id="PF00905"/>
    </source>
</evidence>
<keyword evidence="4" id="KW-0812">Transmembrane</keyword>
<dbReference type="Gene3D" id="3.40.710.10">
    <property type="entry name" value="DD-peptidase/beta-lactamase superfamily"/>
    <property type="match status" value="1"/>
</dbReference>
<keyword evidence="2" id="KW-0645">Protease</keyword>
<dbReference type="InterPro" id="IPR050515">
    <property type="entry name" value="Beta-lactam/transpept"/>
</dbReference>
<dbReference type="InterPro" id="IPR012338">
    <property type="entry name" value="Beta-lactam/transpept-like"/>
</dbReference>
<dbReference type="InterPro" id="IPR001460">
    <property type="entry name" value="PCN-bd_Tpept"/>
</dbReference>
<dbReference type="InterPro" id="IPR036138">
    <property type="entry name" value="PBP_dimer_sf"/>
</dbReference>
<keyword evidence="2" id="KW-0121">Carboxypeptidase</keyword>
<gene>
    <name evidence="7" type="ORF">ENS64_12365</name>
</gene>
<accession>A0A7C4LM69</accession>
<evidence type="ECO:0000313" key="7">
    <source>
        <dbReference type="EMBL" id="HGT40036.1"/>
    </source>
</evidence>
<keyword evidence="3 4" id="KW-0472">Membrane</keyword>
<dbReference type="SUPFAM" id="SSF56519">
    <property type="entry name" value="Penicillin binding protein dimerisation domain"/>
    <property type="match status" value="1"/>
</dbReference>
<dbReference type="Gene3D" id="1.10.150.770">
    <property type="match status" value="1"/>
</dbReference>
<keyword evidence="2" id="KW-0378">Hydrolase</keyword>
<evidence type="ECO:0000256" key="2">
    <source>
        <dbReference type="ARBA" id="ARBA00022645"/>
    </source>
</evidence>
<dbReference type="Pfam" id="PF03717">
    <property type="entry name" value="PBP_dimer"/>
    <property type="match status" value="1"/>
</dbReference>
<feature type="transmembrane region" description="Helical" evidence="4">
    <location>
        <begin position="21"/>
        <end position="43"/>
    </location>
</feature>
<dbReference type="PANTHER" id="PTHR30627:SF1">
    <property type="entry name" value="PEPTIDOGLYCAN D,D-TRANSPEPTIDASE FTSI"/>
    <property type="match status" value="1"/>
</dbReference>
<feature type="domain" description="Penicillin-binding protein dimerisation" evidence="6">
    <location>
        <begin position="67"/>
        <end position="212"/>
    </location>
</feature>
<dbReference type="GO" id="GO:0005886">
    <property type="term" value="C:plasma membrane"/>
    <property type="evidence" value="ECO:0007669"/>
    <property type="project" value="TreeGrafter"/>
</dbReference>
<evidence type="ECO:0000256" key="3">
    <source>
        <dbReference type="ARBA" id="ARBA00023136"/>
    </source>
</evidence>
<sequence length="583" mass="63809">MHAESLPSASVSRPVHRRAGIAVSCLGLAWLIVAGRLVHLQVWERDALVTRAASQRESVEEVLPRPGDIFDRHGRVLATTVRCRSLFLVPSHIAKPWSVAQQLAEALRLNGDELFERIGRHSDKHFLWVKRRLTEEEAERVRKLQLPAEIWGFRDEYRRLYPQGPVAAQVLGLRDIDGLGRGGIEESCDNLLRGTPGRRRLTRDALGRVIDVLEDPALPPIPGTSVTLTIDTVVQLFVERELDRLVAAWRPANCCAVVLEPATGAILAMASRPTFDPNRPEEAVDEAWKNRVIADIYEPGSTFKPLVVAYGLDQGLLAANDRFDCEWGQYRMGRRLLHDHHPYGTLSLTDVLVKSSNIGMAKVGEKLGNERLHAAAAAFGFGRRTGIELPGELPGILRPLSEWTTYSTGSIPMGHELAATPLQLITAHAVLANGGKLPRPHVIARPGENGPDWARHDQHVVDPMVARWLVEGPLREVVTRGTGRRAQIPGYEVFGKTGTAQVLSPHGGYQHGRYVSSFLCGGPVDDPKALVLVVVNQAGQGGEAFGGKVAAPTAAEILRQTLVYLRVPPVVSKGSTSSIINPR</sequence>
<organism evidence="7">
    <name type="scientific">Schlesneria paludicola</name>
    <dbReference type="NCBI Taxonomy" id="360056"/>
    <lineage>
        <taxon>Bacteria</taxon>
        <taxon>Pseudomonadati</taxon>
        <taxon>Planctomycetota</taxon>
        <taxon>Planctomycetia</taxon>
        <taxon>Planctomycetales</taxon>
        <taxon>Planctomycetaceae</taxon>
        <taxon>Schlesneria</taxon>
    </lineage>
</organism>